<name>A0A3P3WGP4_9FLAO</name>
<evidence type="ECO:0000313" key="3">
    <source>
        <dbReference type="EMBL" id="RRJ92799.1"/>
    </source>
</evidence>
<evidence type="ECO:0000313" key="4">
    <source>
        <dbReference type="Proteomes" id="UP000275719"/>
    </source>
</evidence>
<dbReference type="Proteomes" id="UP000275719">
    <property type="component" value="Unassembled WGS sequence"/>
</dbReference>
<feature type="chain" id="PRO_5018149912" description="Lipocalin-like domain-containing protein" evidence="1">
    <location>
        <begin position="18"/>
        <end position="156"/>
    </location>
</feature>
<reference evidence="3 4" key="1">
    <citation type="submission" date="2018-11" db="EMBL/GenBank/DDBJ databases">
        <title>Flavobacterium sp. nov., YIM 102701-2 draft genome.</title>
        <authorList>
            <person name="Li G."/>
            <person name="Jiang Y."/>
        </authorList>
    </citation>
    <scope>NUCLEOTIDE SEQUENCE [LARGE SCALE GENOMIC DNA]</scope>
    <source>
        <strain evidence="3 4">YIM 102701-2</strain>
    </source>
</reference>
<dbReference type="Pfam" id="PF13648">
    <property type="entry name" value="Lipocalin_4"/>
    <property type="match status" value="1"/>
</dbReference>
<dbReference type="AlphaFoldDB" id="A0A3P3WGP4"/>
<dbReference type="OrthoDB" id="1350614at2"/>
<gene>
    <name evidence="3" type="ORF">EG240_01945</name>
</gene>
<comment type="caution">
    <text evidence="3">The sequence shown here is derived from an EMBL/GenBank/DDBJ whole genome shotgun (WGS) entry which is preliminary data.</text>
</comment>
<dbReference type="InterPro" id="IPR024311">
    <property type="entry name" value="Lipocalin-like"/>
</dbReference>
<dbReference type="EMBL" id="RQVQ01000003">
    <property type="protein sequence ID" value="RRJ92799.1"/>
    <property type="molecule type" value="Genomic_DNA"/>
</dbReference>
<sequence length="156" mass="17552">MKKIILGITTIACLAIASCSSDDNSTQDNPVVESPSKKFEGKWKMVTGIVIYNGQTQTQDLKPGDCDYDFYDLKSNGSKDEVYHETENNCTETNWVGTWNYNADENTITAIDSDDNYTVVFEIIEFSTNTMKVKLIEDDGVNPEDSGFEIYSILQR</sequence>
<keyword evidence="4" id="KW-1185">Reference proteome</keyword>
<dbReference type="RefSeq" id="WP_125016856.1">
    <property type="nucleotide sequence ID" value="NZ_RQVQ01000003.1"/>
</dbReference>
<accession>A0A3P3WGP4</accession>
<dbReference type="PROSITE" id="PS51257">
    <property type="entry name" value="PROKAR_LIPOPROTEIN"/>
    <property type="match status" value="1"/>
</dbReference>
<organism evidence="3 4">
    <name type="scientific">Paenimyroides tangerinum</name>
    <dbReference type="NCBI Taxonomy" id="2488728"/>
    <lineage>
        <taxon>Bacteria</taxon>
        <taxon>Pseudomonadati</taxon>
        <taxon>Bacteroidota</taxon>
        <taxon>Flavobacteriia</taxon>
        <taxon>Flavobacteriales</taxon>
        <taxon>Flavobacteriaceae</taxon>
        <taxon>Paenimyroides</taxon>
    </lineage>
</organism>
<protein>
    <recommendedName>
        <fullName evidence="2">Lipocalin-like domain-containing protein</fullName>
    </recommendedName>
</protein>
<feature type="signal peptide" evidence="1">
    <location>
        <begin position="1"/>
        <end position="17"/>
    </location>
</feature>
<keyword evidence="1" id="KW-0732">Signal</keyword>
<evidence type="ECO:0000256" key="1">
    <source>
        <dbReference type="SAM" id="SignalP"/>
    </source>
</evidence>
<feature type="domain" description="Lipocalin-like" evidence="2">
    <location>
        <begin position="40"/>
        <end position="133"/>
    </location>
</feature>
<proteinExistence type="predicted"/>
<evidence type="ECO:0000259" key="2">
    <source>
        <dbReference type="Pfam" id="PF13648"/>
    </source>
</evidence>